<evidence type="ECO:0008006" key="3">
    <source>
        <dbReference type="Google" id="ProtNLM"/>
    </source>
</evidence>
<dbReference type="EMBL" id="BPFZ01000002">
    <property type="protein sequence ID" value="GIU66293.1"/>
    <property type="molecule type" value="Genomic_DNA"/>
</dbReference>
<evidence type="ECO:0000313" key="1">
    <source>
        <dbReference type="EMBL" id="GIU66293.1"/>
    </source>
</evidence>
<comment type="caution">
    <text evidence="1">The sequence shown here is derived from an EMBL/GenBank/DDBJ whole genome shotgun (WGS) entry which is preliminary data.</text>
</comment>
<accession>A0ABQ4PTG6</accession>
<organism evidence="1 2">
    <name type="scientific">Candidatus Phycosocius spiralis</name>
    <dbReference type="NCBI Taxonomy" id="2815099"/>
    <lineage>
        <taxon>Bacteria</taxon>
        <taxon>Pseudomonadati</taxon>
        <taxon>Pseudomonadota</taxon>
        <taxon>Alphaproteobacteria</taxon>
        <taxon>Caulobacterales</taxon>
        <taxon>Caulobacterales incertae sedis</taxon>
        <taxon>Candidatus Phycosocius</taxon>
    </lineage>
</organism>
<dbReference type="Gene3D" id="1.20.120.330">
    <property type="entry name" value="Nucleotidyltransferases domain 2"/>
    <property type="match status" value="1"/>
</dbReference>
<keyword evidence="2" id="KW-1185">Reference proteome</keyword>
<protein>
    <recommendedName>
        <fullName evidence="3">HEPN domain-containing protein</fullName>
    </recommendedName>
</protein>
<dbReference type="Proteomes" id="UP001161064">
    <property type="component" value="Unassembled WGS sequence"/>
</dbReference>
<reference evidence="1" key="1">
    <citation type="submission" date="2021-05" db="EMBL/GenBank/DDBJ databases">
        <authorList>
            <person name="Tanabe Y."/>
        </authorList>
    </citation>
    <scope>NUCLEOTIDE SEQUENCE</scope>
    <source>
        <strain evidence="1">BOTRYCO-1</strain>
    </source>
</reference>
<name>A0ABQ4PTG6_9PROT</name>
<sequence length="161" mass="18292">MPYSKDLIKSASRLVGGERGRPKASDCNRAVSTAYYAVFDHLCRSVANRIVPLERDNSMPSETWINVYRSIDHVRVKANFEAISRSSNRNRSDHYSNFALTFITLQNARKEADYLPTKEYGKTEAETLIDQAKRAIYNLDHITKHEVSEIVVGLVVKLSGR</sequence>
<proteinExistence type="predicted"/>
<reference evidence="1" key="2">
    <citation type="journal article" date="2023" name="ISME Commun">
        <title>Characterization of a bloom-associated alphaproteobacterial lineage, 'Candidatus Phycosocius': insights into freshwater algal-bacterial interactions.</title>
        <authorList>
            <person name="Tanabe Y."/>
            <person name="Yamaguchi H."/>
            <person name="Yoshida M."/>
            <person name="Kai A."/>
            <person name="Okazaki Y."/>
        </authorList>
    </citation>
    <scope>NUCLEOTIDE SEQUENCE</scope>
    <source>
        <strain evidence="1">BOTRYCO-1</strain>
    </source>
</reference>
<evidence type="ECO:0000313" key="2">
    <source>
        <dbReference type="Proteomes" id="UP001161064"/>
    </source>
</evidence>
<gene>
    <name evidence="1" type="ORF">PsB1_0447</name>
</gene>
<dbReference type="RefSeq" id="WP_284358781.1">
    <property type="nucleotide sequence ID" value="NZ_BPFZ01000002.1"/>
</dbReference>